<keyword evidence="5 12" id="KW-0812">Transmembrane</keyword>
<dbReference type="PANTHER" id="PTHR43448:SF2">
    <property type="entry name" value="PROTOHEME IX FARNESYLTRANSFERASE, MITOCHONDRIAL"/>
    <property type="match status" value="1"/>
</dbReference>
<keyword evidence="9" id="KW-0350">Heme biosynthesis</keyword>
<evidence type="ECO:0000256" key="6">
    <source>
        <dbReference type="ARBA" id="ARBA00022946"/>
    </source>
</evidence>
<comment type="similarity">
    <text evidence="2">Belongs to the UbiA prenyltransferase family.</text>
</comment>
<organism evidence="13 14">
    <name type="scientific">Basidiobolus meristosporus CBS 931.73</name>
    <dbReference type="NCBI Taxonomy" id="1314790"/>
    <lineage>
        <taxon>Eukaryota</taxon>
        <taxon>Fungi</taxon>
        <taxon>Fungi incertae sedis</taxon>
        <taxon>Zoopagomycota</taxon>
        <taxon>Entomophthoromycotina</taxon>
        <taxon>Basidiobolomycetes</taxon>
        <taxon>Basidiobolales</taxon>
        <taxon>Basidiobolaceae</taxon>
        <taxon>Basidiobolus</taxon>
    </lineage>
</organism>
<evidence type="ECO:0000256" key="1">
    <source>
        <dbReference type="ARBA" id="ARBA00004225"/>
    </source>
</evidence>
<dbReference type="AlphaFoldDB" id="A0A1Y1X7S3"/>
<feature type="transmembrane region" description="Helical" evidence="12">
    <location>
        <begin position="233"/>
        <end position="251"/>
    </location>
</feature>
<dbReference type="InParanoid" id="A0A1Y1X7S3"/>
<proteinExistence type="inferred from homology"/>
<dbReference type="InterPro" id="IPR000537">
    <property type="entry name" value="UbiA_prenyltransferase"/>
</dbReference>
<keyword evidence="14" id="KW-1185">Reference proteome</keyword>
<dbReference type="Proteomes" id="UP000193498">
    <property type="component" value="Unassembled WGS sequence"/>
</dbReference>
<accession>A0A1Y1X7S3</accession>
<evidence type="ECO:0000256" key="9">
    <source>
        <dbReference type="ARBA" id="ARBA00023133"/>
    </source>
</evidence>
<evidence type="ECO:0000313" key="13">
    <source>
        <dbReference type="EMBL" id="ORX81809.1"/>
    </source>
</evidence>
<reference evidence="13 14" key="1">
    <citation type="submission" date="2016-07" db="EMBL/GenBank/DDBJ databases">
        <title>Pervasive Adenine N6-methylation of Active Genes in Fungi.</title>
        <authorList>
            <consortium name="DOE Joint Genome Institute"/>
            <person name="Mondo S.J."/>
            <person name="Dannebaum R.O."/>
            <person name="Kuo R.C."/>
            <person name="Labutti K."/>
            <person name="Haridas S."/>
            <person name="Kuo A."/>
            <person name="Salamov A."/>
            <person name="Ahrendt S.R."/>
            <person name="Lipzen A."/>
            <person name="Sullivan W."/>
            <person name="Andreopoulos W.B."/>
            <person name="Clum A."/>
            <person name="Lindquist E."/>
            <person name="Daum C."/>
            <person name="Ramamoorthy G.K."/>
            <person name="Gryganskyi A."/>
            <person name="Culley D."/>
            <person name="Magnuson J.K."/>
            <person name="James T.Y."/>
            <person name="O'Malley M.A."/>
            <person name="Stajich J.E."/>
            <person name="Spatafora J.W."/>
            <person name="Visel A."/>
            <person name="Grigoriev I.V."/>
        </authorList>
    </citation>
    <scope>NUCLEOTIDE SEQUENCE [LARGE SCALE GENOMIC DNA]</scope>
    <source>
        <strain evidence="13 14">CBS 931.73</strain>
    </source>
</reference>
<dbReference type="Pfam" id="PF01040">
    <property type="entry name" value="UbiA"/>
    <property type="match status" value="1"/>
</dbReference>
<keyword evidence="10 12" id="KW-0472">Membrane</keyword>
<dbReference type="Gene3D" id="1.10.357.140">
    <property type="entry name" value="UbiA prenyltransferase"/>
    <property type="match status" value="1"/>
</dbReference>
<dbReference type="GO" id="GO:0006784">
    <property type="term" value="P:heme A biosynthetic process"/>
    <property type="evidence" value="ECO:0007669"/>
    <property type="project" value="TreeGrafter"/>
</dbReference>
<evidence type="ECO:0000256" key="8">
    <source>
        <dbReference type="ARBA" id="ARBA00023128"/>
    </source>
</evidence>
<keyword evidence="6" id="KW-0809">Transit peptide</keyword>
<sequence length="409" mass="45305">MSLHLGRLLVCPPRARFSSLSTIRQVKFSTLHSRYAFSRTLFGQKGCIQGIPGVRTRERAFLPCITEIRSTVLHSTIPQEEENTPVIADKAGVRWKPMPELTLAKLPQVYKELSKAKLAALVALTTMCGYAVAPEAVNLTTMFWTTIGTTLCISSANAFNQWVEIPYDAQMSRTRNRVLVRHAASPLHAFAFGSVTGLSGISMLAFGVSPLVAALGAANIVLYSAIYTPLKRISIANTWVGAIVGGIPPMMGWAACTNGLEPGAWLLGFILYAWQFPHFNSLSWNLRADYSKAGFRMMAVTDPALNARVSLRYSLALLPLSCIAPMLDVTTWWFAADSFVVNAILAHGAWRFWRHSDEKTARKLFFGSLIHLPLILALLMIHKKSKNEEQKKLPYAELKNAQIIKRELS</sequence>
<dbReference type="PANTHER" id="PTHR43448">
    <property type="entry name" value="PROTOHEME IX FARNESYLTRANSFERASE, MITOCHONDRIAL"/>
    <property type="match status" value="1"/>
</dbReference>
<dbReference type="InterPro" id="IPR006369">
    <property type="entry name" value="Protohaem_IX_farnesylTrfase"/>
</dbReference>
<name>A0A1Y1X7S3_9FUNG</name>
<evidence type="ECO:0000256" key="10">
    <source>
        <dbReference type="ARBA" id="ARBA00023136"/>
    </source>
</evidence>
<dbReference type="STRING" id="1314790.A0A1Y1X7S3"/>
<evidence type="ECO:0000256" key="2">
    <source>
        <dbReference type="ARBA" id="ARBA00005985"/>
    </source>
</evidence>
<dbReference type="GO" id="GO:0031966">
    <property type="term" value="C:mitochondrial membrane"/>
    <property type="evidence" value="ECO:0007669"/>
    <property type="project" value="UniProtKB-SubCell"/>
</dbReference>
<dbReference type="OrthoDB" id="5211at2759"/>
<dbReference type="FunFam" id="1.10.357.140:FF:000004">
    <property type="entry name" value="Protoheme IX farnesyltransferase, mitochondrial"/>
    <property type="match status" value="1"/>
</dbReference>
<dbReference type="NCBIfam" id="TIGR01473">
    <property type="entry name" value="cyoE_ctaB"/>
    <property type="match status" value="1"/>
</dbReference>
<evidence type="ECO:0000256" key="4">
    <source>
        <dbReference type="ARBA" id="ARBA00022679"/>
    </source>
</evidence>
<feature type="transmembrane region" description="Helical" evidence="12">
    <location>
        <begin position="204"/>
        <end position="226"/>
    </location>
</feature>
<dbReference type="GO" id="GO:0008495">
    <property type="term" value="F:protoheme IX farnesyltransferase activity"/>
    <property type="evidence" value="ECO:0007669"/>
    <property type="project" value="InterPro"/>
</dbReference>
<protein>
    <recommendedName>
        <fullName evidence="3">Protoheme IX farnesyltransferase, mitochondrial</fullName>
    </recommendedName>
    <alternativeName>
        <fullName evidence="11">Heme O synthase</fullName>
    </alternativeName>
</protein>
<evidence type="ECO:0000256" key="12">
    <source>
        <dbReference type="SAM" id="Phobius"/>
    </source>
</evidence>
<feature type="transmembrane region" description="Helical" evidence="12">
    <location>
        <begin position="305"/>
        <end position="326"/>
    </location>
</feature>
<keyword evidence="8" id="KW-0496">Mitochondrion</keyword>
<keyword evidence="7 12" id="KW-1133">Transmembrane helix</keyword>
<evidence type="ECO:0000256" key="5">
    <source>
        <dbReference type="ARBA" id="ARBA00022692"/>
    </source>
</evidence>
<keyword evidence="4 13" id="KW-0808">Transferase</keyword>
<comment type="subcellular location">
    <subcellularLocation>
        <location evidence="1">Mitochondrion membrane</location>
        <topology evidence="1">Multi-pass membrane protein</topology>
    </subcellularLocation>
</comment>
<dbReference type="CDD" id="cd13957">
    <property type="entry name" value="PT_UbiA_Cox10"/>
    <property type="match status" value="1"/>
</dbReference>
<dbReference type="FunCoup" id="A0A1Y1X7S3">
    <property type="interactions" value="662"/>
</dbReference>
<evidence type="ECO:0000256" key="7">
    <source>
        <dbReference type="ARBA" id="ARBA00022989"/>
    </source>
</evidence>
<comment type="caution">
    <text evidence="13">The sequence shown here is derived from an EMBL/GenBank/DDBJ whole genome shotgun (WGS) entry which is preliminary data.</text>
</comment>
<dbReference type="HAMAP" id="MF_00154">
    <property type="entry name" value="CyoE_CtaB"/>
    <property type="match status" value="1"/>
</dbReference>
<gene>
    <name evidence="13" type="ORF">K493DRAFT_320586</name>
</gene>
<feature type="transmembrane region" description="Helical" evidence="12">
    <location>
        <begin position="364"/>
        <end position="382"/>
    </location>
</feature>
<dbReference type="EMBL" id="MCFE01000691">
    <property type="protein sequence ID" value="ORX81809.1"/>
    <property type="molecule type" value="Genomic_DNA"/>
</dbReference>
<evidence type="ECO:0000256" key="11">
    <source>
        <dbReference type="ARBA" id="ARBA00030253"/>
    </source>
</evidence>
<dbReference type="InterPro" id="IPR044878">
    <property type="entry name" value="UbiA_sf"/>
</dbReference>
<feature type="transmembrane region" description="Helical" evidence="12">
    <location>
        <begin position="263"/>
        <end position="284"/>
    </location>
</feature>
<evidence type="ECO:0000313" key="14">
    <source>
        <dbReference type="Proteomes" id="UP000193498"/>
    </source>
</evidence>
<evidence type="ECO:0000256" key="3">
    <source>
        <dbReference type="ARBA" id="ARBA00016335"/>
    </source>
</evidence>